<organism evidence="2 3">
    <name type="scientific">Candidatus Yanofskybacteria bacterium RIFCSPHIGHO2_02_FULL_39_10</name>
    <dbReference type="NCBI Taxonomy" id="1802674"/>
    <lineage>
        <taxon>Bacteria</taxon>
        <taxon>Candidatus Yanofskyibacteriota</taxon>
    </lineage>
</organism>
<name>A0A1F8F5M5_9BACT</name>
<feature type="transmembrane region" description="Helical" evidence="1">
    <location>
        <begin position="12"/>
        <end position="30"/>
    </location>
</feature>
<dbReference type="EMBL" id="MGJO01000059">
    <property type="protein sequence ID" value="OGN07958.1"/>
    <property type="molecule type" value="Genomic_DNA"/>
</dbReference>
<evidence type="ECO:0000256" key="1">
    <source>
        <dbReference type="SAM" id="Phobius"/>
    </source>
</evidence>
<proteinExistence type="predicted"/>
<gene>
    <name evidence="2" type="ORF">A3C61_00810</name>
</gene>
<protein>
    <submittedName>
        <fullName evidence="2">Uncharacterized protein</fullName>
    </submittedName>
</protein>
<reference evidence="2 3" key="1">
    <citation type="journal article" date="2016" name="Nat. Commun.">
        <title>Thousands of microbial genomes shed light on interconnected biogeochemical processes in an aquifer system.</title>
        <authorList>
            <person name="Anantharaman K."/>
            <person name="Brown C.T."/>
            <person name="Hug L.A."/>
            <person name="Sharon I."/>
            <person name="Castelle C.J."/>
            <person name="Probst A.J."/>
            <person name="Thomas B.C."/>
            <person name="Singh A."/>
            <person name="Wilkins M.J."/>
            <person name="Karaoz U."/>
            <person name="Brodie E.L."/>
            <person name="Williams K.H."/>
            <person name="Hubbard S.S."/>
            <person name="Banfield J.F."/>
        </authorList>
    </citation>
    <scope>NUCLEOTIDE SEQUENCE [LARGE SCALE GENOMIC DNA]</scope>
</reference>
<keyword evidence="1" id="KW-0812">Transmembrane</keyword>
<dbReference type="Proteomes" id="UP000178908">
    <property type="component" value="Unassembled WGS sequence"/>
</dbReference>
<evidence type="ECO:0000313" key="3">
    <source>
        <dbReference type="Proteomes" id="UP000178908"/>
    </source>
</evidence>
<evidence type="ECO:0000313" key="2">
    <source>
        <dbReference type="EMBL" id="OGN07958.1"/>
    </source>
</evidence>
<keyword evidence="1" id="KW-1133">Transmembrane helix</keyword>
<comment type="caution">
    <text evidence="2">The sequence shown here is derived from an EMBL/GenBank/DDBJ whole genome shotgun (WGS) entry which is preliminary data.</text>
</comment>
<dbReference type="AlphaFoldDB" id="A0A1F8F5M5"/>
<sequence>MDNEIKKQSYKFIGICIVVSATIIGGSIMLSSRLKPTGGEALSAKALAKLEQTITPNQGITLPAIWGDLGKRLVENGVIDQKKFDDLYAQRGGLDEKTGNLLTGNNNEKLVITKENANIMLNLLWALGLGNKNEILEKGEMADPQYGGADKFASTGGWTLASGNPMDHYSRHPMIFLTPEQQLLVENVSKNIYRPCCGNSTHFPDCNHGMAMLGLLELMASQGISELDMYKAALAVNSYWFPDTYLNIAQYLKSKDISWNKVEAKEILGTNFSSAAGYQQILKQIQPATGGQGGSCGV</sequence>
<keyword evidence="1" id="KW-0472">Membrane</keyword>
<accession>A0A1F8F5M5</accession>